<organism evidence="8 9">
    <name type="scientific">Photobacterium halotolerans</name>
    <dbReference type="NCBI Taxonomy" id="265726"/>
    <lineage>
        <taxon>Bacteria</taxon>
        <taxon>Pseudomonadati</taxon>
        <taxon>Pseudomonadota</taxon>
        <taxon>Gammaproteobacteria</taxon>
        <taxon>Vibrionales</taxon>
        <taxon>Vibrionaceae</taxon>
        <taxon>Photobacterium</taxon>
    </lineage>
</organism>
<dbReference type="InterPro" id="IPR004797">
    <property type="entry name" value="Competence_ComEC/Rec2"/>
</dbReference>
<evidence type="ECO:0000256" key="1">
    <source>
        <dbReference type="ARBA" id="ARBA00004651"/>
    </source>
</evidence>
<evidence type="ECO:0000256" key="6">
    <source>
        <dbReference type="SAM" id="Phobius"/>
    </source>
</evidence>
<gene>
    <name evidence="8" type="ORF">KY46_06135</name>
</gene>
<keyword evidence="5 6" id="KW-0472">Membrane</keyword>
<evidence type="ECO:0000313" key="9">
    <source>
        <dbReference type="Proteomes" id="UP000033633"/>
    </source>
</evidence>
<comment type="subcellular location">
    <subcellularLocation>
        <location evidence="1">Cell membrane</location>
        <topology evidence="1">Multi-pass membrane protein</topology>
    </subcellularLocation>
</comment>
<name>A0A0F5VF50_9GAMM</name>
<feature type="transmembrane region" description="Helical" evidence="6">
    <location>
        <begin position="226"/>
        <end position="248"/>
    </location>
</feature>
<feature type="transmembrane region" description="Helical" evidence="6">
    <location>
        <begin position="291"/>
        <end position="313"/>
    </location>
</feature>
<dbReference type="GO" id="GO:0005886">
    <property type="term" value="C:plasma membrane"/>
    <property type="evidence" value="ECO:0007669"/>
    <property type="project" value="UniProtKB-SubCell"/>
</dbReference>
<keyword evidence="3 6" id="KW-0812">Transmembrane</keyword>
<dbReference type="Proteomes" id="UP000033633">
    <property type="component" value="Unassembled WGS sequence"/>
</dbReference>
<dbReference type="InterPro" id="IPR001279">
    <property type="entry name" value="Metallo-B-lactamas"/>
</dbReference>
<evidence type="ECO:0000256" key="5">
    <source>
        <dbReference type="ARBA" id="ARBA00023136"/>
    </source>
</evidence>
<dbReference type="PANTHER" id="PTHR30619:SF1">
    <property type="entry name" value="RECOMBINATION PROTEIN 2"/>
    <property type="match status" value="1"/>
</dbReference>
<feature type="transmembrane region" description="Helical" evidence="6">
    <location>
        <begin position="26"/>
        <end position="58"/>
    </location>
</feature>
<dbReference type="PATRIC" id="fig|265726.11.peg.3129"/>
<dbReference type="CDD" id="cd07731">
    <property type="entry name" value="ComA-like_MBL-fold"/>
    <property type="match status" value="1"/>
</dbReference>
<feature type="transmembrane region" description="Helical" evidence="6">
    <location>
        <begin position="401"/>
        <end position="425"/>
    </location>
</feature>
<dbReference type="InterPro" id="IPR025405">
    <property type="entry name" value="DUF4131"/>
</dbReference>
<comment type="caution">
    <text evidence="8">The sequence shown here is derived from an EMBL/GenBank/DDBJ whole genome shotgun (WGS) entry which is preliminary data.</text>
</comment>
<dbReference type="InterPro" id="IPR035681">
    <property type="entry name" value="ComA-like_MBL"/>
</dbReference>
<dbReference type="AlphaFoldDB" id="A0A0F5VF50"/>
<feature type="transmembrane region" description="Helical" evidence="6">
    <location>
        <begin position="325"/>
        <end position="346"/>
    </location>
</feature>
<protein>
    <recommendedName>
        <fullName evidence="7">Metallo-beta-lactamase domain-containing protein</fullName>
    </recommendedName>
</protein>
<reference evidence="8 9" key="1">
    <citation type="submission" date="2014-12" db="EMBL/GenBank/DDBJ databases">
        <title>Mercury Reductase activity and rhizosphere competence traits in the genome of root associated Photobacterium halotolerans MELD1.</title>
        <authorList>
            <person name="Mathew D.C."/>
            <person name="Huang C.-C."/>
        </authorList>
    </citation>
    <scope>NUCLEOTIDE SEQUENCE [LARGE SCALE GENOMIC DNA]</scope>
    <source>
        <strain evidence="8 9">MELD1</strain>
    </source>
</reference>
<evidence type="ECO:0000313" key="8">
    <source>
        <dbReference type="EMBL" id="KKD00683.1"/>
    </source>
</evidence>
<dbReference type="InterPro" id="IPR036866">
    <property type="entry name" value="RibonucZ/Hydroxyglut_hydro"/>
</dbReference>
<dbReference type="Gene3D" id="3.60.15.10">
    <property type="entry name" value="Ribonuclease Z/Hydroxyacylglutathione hydrolase-like"/>
    <property type="match status" value="1"/>
</dbReference>
<dbReference type="Pfam" id="PF00753">
    <property type="entry name" value="Lactamase_B"/>
    <property type="match status" value="1"/>
</dbReference>
<evidence type="ECO:0000256" key="3">
    <source>
        <dbReference type="ARBA" id="ARBA00022692"/>
    </source>
</evidence>
<feature type="domain" description="Metallo-beta-lactamase" evidence="7">
    <location>
        <begin position="519"/>
        <end position="706"/>
    </location>
</feature>
<keyword evidence="2" id="KW-1003">Cell membrane</keyword>
<dbReference type="Pfam" id="PF13567">
    <property type="entry name" value="DUF4131"/>
    <property type="match status" value="1"/>
</dbReference>
<dbReference type="InterPro" id="IPR052159">
    <property type="entry name" value="Competence_DNA_uptake"/>
</dbReference>
<dbReference type="SMART" id="SM00849">
    <property type="entry name" value="Lactamase_B"/>
    <property type="match status" value="1"/>
</dbReference>
<evidence type="ECO:0000256" key="4">
    <source>
        <dbReference type="ARBA" id="ARBA00022989"/>
    </source>
</evidence>
<dbReference type="NCBIfam" id="TIGR00360">
    <property type="entry name" value="ComEC_N-term"/>
    <property type="match status" value="1"/>
</dbReference>
<dbReference type="PANTHER" id="PTHR30619">
    <property type="entry name" value="DNA INTERNALIZATION/COMPETENCE PROTEIN COMEC/REC2"/>
    <property type="match status" value="1"/>
</dbReference>
<feature type="transmembrane region" description="Helical" evidence="6">
    <location>
        <begin position="260"/>
        <end position="279"/>
    </location>
</feature>
<dbReference type="InterPro" id="IPR004477">
    <property type="entry name" value="ComEC_N"/>
</dbReference>
<dbReference type="GO" id="GO:0030420">
    <property type="term" value="P:establishment of competence for transformation"/>
    <property type="evidence" value="ECO:0007669"/>
    <property type="project" value="InterPro"/>
</dbReference>
<sequence>MFQMTAGLSIGVLSLHFWHSLPDYKWFITAIIIGGAIFFCLRIKLFLAIAIGGLWAWVTAADYSKAVNSLPQERGNITIVGEVRSLINHNILDKRFIFVTEHVKERDLLRKDFLRLLLDWPEARHLKQGQRYALDIRVRRPNGRANTAGFDAERYAVGNGIHGTGTVIAGTLLSQNSKMSLRQRWFDRAVQQTEGFTYRAYLLALGFGERDGLDQDDWSILRDSGLAHLMAISGLHIGLVVVMGWGIGSRVRGALPESGYWLWLPFWLALLLAYGYAWLAGFSIPTQRALLTSVLCLLMIRCGVIWSGLQLWLVILASCLILNPLASYSAGLWLSFGAVLVLYLANIGGIRRRKQAEQTAVPWRETVRVYVLLQLALLGLMLPLQWVWFGGISLAAPLINFLAVPWVSLVTVPCVLIAVVTIAVPGLSGVFWQFADWSLHPVIALASLAEGAWWPLSESLFIVLLAMVTGIVLCWFLPWRRFLCLQVSLVLALWGISDWSKSQTLDPDSWQVDMLDVGHGLAILIQRHGRVVLYDTGNSWPEGSMALSVIEPVLRRQGIRHLDGFILSHADADHAGGTPDVITRLNPAWLRSSDQREGFAPCVRGRIWRWQGLTFKVLWPPKRVTKAANPHSCVIQVSDQWLNPESDTSLLLTGDIDAISELLLARLEPDLKADILLVPHHGSNSSSTQTWLDSLQATYALVSAGKYSPWSLPAEQVKHRYLMLGLHWLETAEDGQISLRIKQGHVAFTRYRKDGRLHWYQPLFRP</sequence>
<dbReference type="SUPFAM" id="SSF56281">
    <property type="entry name" value="Metallo-hydrolase/oxidoreductase"/>
    <property type="match status" value="1"/>
</dbReference>
<keyword evidence="9" id="KW-1185">Reference proteome</keyword>
<dbReference type="STRING" id="265726.KY46_06135"/>
<evidence type="ECO:0000259" key="7">
    <source>
        <dbReference type="SMART" id="SM00849"/>
    </source>
</evidence>
<feature type="transmembrane region" description="Helical" evidence="6">
    <location>
        <begin position="367"/>
        <end position="389"/>
    </location>
</feature>
<dbReference type="Pfam" id="PF03772">
    <property type="entry name" value="Competence"/>
    <property type="match status" value="1"/>
</dbReference>
<keyword evidence="4 6" id="KW-1133">Transmembrane helix</keyword>
<dbReference type="OrthoDB" id="9761531at2"/>
<evidence type="ECO:0000256" key="2">
    <source>
        <dbReference type="ARBA" id="ARBA00022475"/>
    </source>
</evidence>
<dbReference type="NCBIfam" id="TIGR00361">
    <property type="entry name" value="ComEC_Rec2"/>
    <property type="match status" value="1"/>
</dbReference>
<proteinExistence type="predicted"/>
<accession>A0A0F5VF50</accession>
<dbReference type="EMBL" id="JWYV01000003">
    <property type="protein sequence ID" value="KKD00683.1"/>
    <property type="molecule type" value="Genomic_DNA"/>
</dbReference>
<feature type="transmembrane region" description="Helical" evidence="6">
    <location>
        <begin position="460"/>
        <end position="479"/>
    </location>
</feature>